<reference evidence="14" key="1">
    <citation type="journal article" date="2014" name="PLoS ONE">
        <title>Transcriptome-Based Identification of ABC Transporters in the Western Tarnished Plant Bug Lygus hesperus.</title>
        <authorList>
            <person name="Hull J.J."/>
            <person name="Chaney K."/>
            <person name="Geib S.M."/>
            <person name="Fabrick J.A."/>
            <person name="Brent C.S."/>
            <person name="Walsh D."/>
            <person name="Lavine L.C."/>
        </authorList>
    </citation>
    <scope>NUCLEOTIDE SEQUENCE</scope>
</reference>
<dbReference type="EMBL" id="GDHC01017410">
    <property type="protein sequence ID" value="JAQ01219.1"/>
    <property type="molecule type" value="Transcribed_RNA"/>
</dbReference>
<dbReference type="EMBL" id="GBHO01024376">
    <property type="protein sequence ID" value="JAG19228.1"/>
    <property type="molecule type" value="Transcribed_RNA"/>
</dbReference>
<evidence type="ECO:0000313" key="25">
    <source>
        <dbReference type="EMBL" id="JAG48115.1"/>
    </source>
</evidence>
<evidence type="ECO:0000313" key="24">
    <source>
        <dbReference type="EMBL" id="JAG35935.1"/>
    </source>
</evidence>
<evidence type="ECO:0000313" key="9">
    <source>
        <dbReference type="EMBL" id="JAG24295.1"/>
    </source>
</evidence>
<evidence type="ECO:0000313" key="13">
    <source>
        <dbReference type="EMBL" id="JAG26542.1"/>
    </source>
</evidence>
<dbReference type="EMBL" id="GBRD01010900">
    <property type="protein sequence ID" value="JAG54924.1"/>
    <property type="molecule type" value="Transcribed_RNA"/>
</dbReference>
<evidence type="ECO:0000313" key="16">
    <source>
        <dbReference type="EMBL" id="JAG26549.1"/>
    </source>
</evidence>
<dbReference type="EMBL" id="GBHO01025015">
    <property type="protein sequence ID" value="JAG18589.1"/>
    <property type="molecule type" value="Transcribed_RNA"/>
</dbReference>
<dbReference type="EMBL" id="GBRD01010903">
    <property type="protein sequence ID" value="JAG54921.1"/>
    <property type="molecule type" value="Transcribed_RNA"/>
</dbReference>
<dbReference type="EMBL" id="GBHO01007669">
    <property type="protein sequence ID" value="JAG35935.1"/>
    <property type="molecule type" value="Transcribed_RNA"/>
</dbReference>
<evidence type="ECO:0000313" key="1">
    <source>
        <dbReference type="EMBL" id="JAG07596.1"/>
    </source>
</evidence>
<dbReference type="EMBL" id="GDHC01020313">
    <property type="protein sequence ID" value="JAP98315.1"/>
    <property type="molecule type" value="Transcribed_RNA"/>
</dbReference>
<dbReference type="EMBL" id="GBHO01017056">
    <property type="protein sequence ID" value="JAG26548.1"/>
    <property type="molecule type" value="Transcribed_RNA"/>
</dbReference>
<dbReference type="EMBL" id="GBHO01011474">
    <property type="protein sequence ID" value="JAG32130.1"/>
    <property type="molecule type" value="Transcribed_RNA"/>
</dbReference>
<keyword evidence="14" id="KW-0418">Kinase</keyword>
<dbReference type="EMBL" id="GBHO01017055">
    <property type="protein sequence ID" value="JAG26549.1"/>
    <property type="molecule type" value="Transcribed_RNA"/>
</dbReference>
<dbReference type="EMBL" id="GBHO01007672">
    <property type="protein sequence ID" value="JAG35932.1"/>
    <property type="molecule type" value="Transcribed_RNA"/>
</dbReference>
<gene>
    <name evidence="14" type="primary">Pfkfb3_4</name>
    <name evidence="18" type="synonym">Pfkfb3_0</name>
    <name evidence="17" type="synonym">Pfkfb3_1</name>
    <name evidence="8" type="synonym">Pfkfb3_10</name>
    <name evidence="7" type="synonym">Pfkfb3_11</name>
    <name evidence="16" type="synonym">Pfkfb3_12</name>
    <name evidence="9" type="synonym">Pfkfb3_13</name>
    <name evidence="3" type="synonym">Pfkfb3_14</name>
    <name evidence="12" type="synonym">Pfkfb3_15</name>
    <name evidence="19" type="synonym">Pfkfb3_16</name>
    <name evidence="23" type="synonym">Pfkfb3_17</name>
    <name evidence="4" type="synonym">Pfkfb3_18</name>
    <name evidence="6" type="synonym">Pfkfb3_19</name>
    <name evidence="13" type="synonym">Pfkfb3_2</name>
    <name evidence="22" type="synonym">Pfkfb3_20</name>
    <name evidence="24" type="synonym">Pfkfb3_21</name>
    <name evidence="21" type="synonym">Pfkfb3_22</name>
    <name evidence="5" type="synonym">Pfkfb3_23</name>
    <name evidence="1" type="synonym">Pfkfb3_3</name>
    <name evidence="20" type="synonym">Pfkfb3_5</name>
    <name evidence="15" type="synonym">Pfkfb3_6</name>
    <name evidence="10" type="synonym">Pfkfb3_7</name>
    <name evidence="2" type="synonym">Pfkfb3_8</name>
    <name evidence="11" type="synonym">Pfkfb3_9</name>
    <name evidence="13" type="ORF">CM83_95805</name>
    <name evidence="14" type="ORF">CM83_95806</name>
    <name evidence="17" type="ORF">CM83_95807</name>
    <name evidence="1" type="ORF">CM83_95808</name>
    <name evidence="18" type="ORF">CM83_95809</name>
    <name evidence="15" type="ORF">CM83_95810</name>
    <name evidence="16" type="ORF">CM83_95811</name>
    <name evidence="7" type="ORF">CM83_95812</name>
    <name evidence="8" type="ORF">CM83_95813</name>
    <name evidence="9" type="ORF">CM83_95814</name>
    <name evidence="10" type="ORF">CM83_95815</name>
    <name evidence="11" type="ORF">CM83_95816</name>
    <name evidence="2" type="ORF">CM83_95817</name>
    <name evidence="12" type="ORF">CM83_95818</name>
    <name evidence="3" type="ORF">CM83_95819</name>
    <name evidence="4" type="ORF">CM83_95820</name>
    <name evidence="5" type="ORF">CM83_95821</name>
    <name evidence="6" type="ORF">CM83_95822</name>
    <name evidence="20" type="ORF">CM83_95823</name>
    <name evidence="19" type="ORF">CM83_95824</name>
    <name evidence="23" type="ORF">CM83_95825</name>
    <name evidence="24" type="ORF">CM83_95826</name>
    <name evidence="21" type="ORF">CM83_95827</name>
    <name evidence="22" type="ORF">CM83_95828</name>
    <name evidence="26" type="ORF">g.90884</name>
    <name evidence="28" type="ORF">g.90886</name>
    <name evidence="27" type="ORF">g.90888</name>
</gene>
<dbReference type="EMBL" id="GBHO01019303">
    <property type="protein sequence ID" value="JAG24301.1"/>
    <property type="molecule type" value="Transcribed_RNA"/>
</dbReference>
<dbReference type="EMBL" id="GBHO01019311">
    <property type="protein sequence ID" value="JAG24293.1"/>
    <property type="molecule type" value="Transcribed_RNA"/>
</dbReference>
<dbReference type="EMBL" id="GBHO01007671">
    <property type="protein sequence ID" value="JAG35933.1"/>
    <property type="molecule type" value="Transcribed_RNA"/>
</dbReference>
<evidence type="ECO:0000313" key="22">
    <source>
        <dbReference type="EMBL" id="JAG35933.1"/>
    </source>
</evidence>
<evidence type="ECO:0000313" key="6">
    <source>
        <dbReference type="EMBL" id="JAG19229.1"/>
    </source>
</evidence>
<organism evidence="14">
    <name type="scientific">Lygus hesperus</name>
    <name type="common">Western plant bug</name>
    <dbReference type="NCBI Taxonomy" id="30085"/>
    <lineage>
        <taxon>Eukaryota</taxon>
        <taxon>Metazoa</taxon>
        <taxon>Ecdysozoa</taxon>
        <taxon>Arthropoda</taxon>
        <taxon>Hexapoda</taxon>
        <taxon>Insecta</taxon>
        <taxon>Pterygota</taxon>
        <taxon>Neoptera</taxon>
        <taxon>Paraneoptera</taxon>
        <taxon>Hemiptera</taxon>
        <taxon>Heteroptera</taxon>
        <taxon>Panheteroptera</taxon>
        <taxon>Cimicomorpha</taxon>
        <taxon>Miridae</taxon>
        <taxon>Mirini</taxon>
        <taxon>Lygus</taxon>
    </lineage>
</organism>
<evidence type="ECO:0000313" key="12">
    <source>
        <dbReference type="EMBL" id="JAG24301.1"/>
    </source>
</evidence>
<dbReference type="EMBL" id="GBRD01008831">
    <property type="protein sequence ID" value="JAG56990.1"/>
    <property type="molecule type" value="Transcribed_RNA"/>
</dbReference>
<dbReference type="EMBL" id="GBHO01036008">
    <property type="protein sequence ID" value="JAG07596.1"/>
    <property type="molecule type" value="Transcribed_RNA"/>
</dbReference>
<dbReference type="EMBL" id="GBRD01017712">
    <property type="protein sequence ID" value="JAG48115.1"/>
    <property type="molecule type" value="Transcribed_RNA"/>
</dbReference>
<dbReference type="EMBL" id="GBHO01019309">
    <property type="protein sequence ID" value="JAG24295.1"/>
    <property type="molecule type" value="Transcribed_RNA"/>
</dbReference>
<accession>A0A0A9Y621</accession>
<dbReference type="EMBL" id="GBHO01019310">
    <property type="protein sequence ID" value="JAG24294.1"/>
    <property type="molecule type" value="Transcribed_RNA"/>
</dbReference>
<evidence type="ECO:0000313" key="7">
    <source>
        <dbReference type="EMBL" id="JAG24293.1"/>
    </source>
</evidence>
<evidence type="ECO:0000313" key="23">
    <source>
        <dbReference type="EMBL" id="JAG35934.1"/>
    </source>
</evidence>
<dbReference type="EMBL" id="GBHO01010159">
    <property type="protein sequence ID" value="JAG33445.1"/>
    <property type="molecule type" value="Transcribed_RNA"/>
</dbReference>
<evidence type="ECO:0000313" key="4">
    <source>
        <dbReference type="EMBL" id="JAG19227.1"/>
    </source>
</evidence>
<dbReference type="EMBL" id="GBHO01019306">
    <property type="protein sequence ID" value="JAG24298.1"/>
    <property type="molecule type" value="Transcribed_RNA"/>
</dbReference>
<evidence type="ECO:0000313" key="11">
    <source>
        <dbReference type="EMBL" id="JAG24299.1"/>
    </source>
</evidence>
<dbReference type="EMBL" id="GBRD01016922">
    <property type="protein sequence ID" value="JAG48905.1"/>
    <property type="molecule type" value="Transcribed_RNA"/>
</dbReference>
<dbReference type="EMBL" id="GBHO01019305">
    <property type="protein sequence ID" value="JAG24299.1"/>
    <property type="molecule type" value="Transcribed_RNA"/>
</dbReference>
<dbReference type="EMBL" id="GBRD01008829">
    <property type="protein sequence ID" value="JAG56992.1"/>
    <property type="molecule type" value="Transcribed_RNA"/>
</dbReference>
<dbReference type="EMBL" id="GBRD01008826">
    <property type="protein sequence ID" value="JAG56995.1"/>
    <property type="molecule type" value="Transcribed_RNA"/>
</dbReference>
<sequence length="105" mass="11671">MGNISTSLGSTVDSVFNFFTSSQWVPCQAIGFTGMIDTFPQDHVQHLAAYCIMFKKSQPGGISLYDKPENDFGEEGGKKLDEENNLIVVEIWGGEMKKTTKPKLY</sequence>
<evidence type="ECO:0000313" key="20">
    <source>
        <dbReference type="EMBL" id="JAG33445.1"/>
    </source>
</evidence>
<evidence type="ECO:0000313" key="21">
    <source>
        <dbReference type="EMBL" id="JAG35932.1"/>
    </source>
</evidence>
<dbReference type="EMBL" id="GBHO01024375">
    <property type="protein sequence ID" value="JAG19229.1"/>
    <property type="molecule type" value="Transcribed_RNA"/>
</dbReference>
<evidence type="ECO:0000313" key="17">
    <source>
        <dbReference type="EMBL" id="JAG32125.1"/>
    </source>
</evidence>
<dbReference type="EMBL" id="GDHC01012144">
    <property type="protein sequence ID" value="JAQ06485.1"/>
    <property type="molecule type" value="Transcribed_RNA"/>
</dbReference>
<evidence type="ECO:0000313" key="18">
    <source>
        <dbReference type="EMBL" id="JAG32130.1"/>
    </source>
</evidence>
<dbReference type="EMBL" id="GBHO01024377">
    <property type="protein sequence ID" value="JAG19227.1"/>
    <property type="molecule type" value="Transcribed_RNA"/>
</dbReference>
<dbReference type="EMBL" id="GBRD01016917">
    <property type="protein sequence ID" value="JAG48910.1"/>
    <property type="molecule type" value="Transcribed_RNA"/>
</dbReference>
<dbReference type="EMBL" id="GBRD01016918">
    <property type="protein sequence ID" value="JAG48909.1"/>
    <property type="molecule type" value="Transcribed_RNA"/>
</dbReference>
<dbReference type="EMBL" id="GBRD01010894">
    <property type="protein sequence ID" value="JAG54930.1"/>
    <property type="molecule type" value="Transcribed_RNA"/>
</dbReference>
<protein>
    <submittedName>
        <fullName evidence="14">6-phosphofructo-2-kinase/fructose-2, 6-bisphosphatase 3</fullName>
    </submittedName>
</protein>
<dbReference type="EMBL" id="GBHO01024379">
    <property type="protein sequence ID" value="JAG19225.1"/>
    <property type="molecule type" value="Transcribed_RNA"/>
</dbReference>
<dbReference type="EMBL" id="GBHO01011479">
    <property type="protein sequence ID" value="JAG32125.1"/>
    <property type="molecule type" value="Transcribed_RNA"/>
</dbReference>
<dbReference type="EMBL" id="GBRD01016916">
    <property type="protein sequence ID" value="JAG48911.1"/>
    <property type="molecule type" value="Transcribed_RNA"/>
</dbReference>
<reference evidence="25" key="3">
    <citation type="submission" date="2014-09" db="EMBL/GenBank/DDBJ databases">
        <authorList>
            <person name="Magalhaes I.L.F."/>
            <person name="Oliveira U."/>
            <person name="Santos F.R."/>
            <person name="Vidigal T.H.D.A."/>
            <person name="Brescovit A.D."/>
            <person name="Santos A.J."/>
        </authorList>
    </citation>
    <scope>NUCLEOTIDE SEQUENCE</scope>
</reference>
<dbReference type="EMBL" id="GBHO01017061">
    <property type="protein sequence ID" value="JAG26543.1"/>
    <property type="molecule type" value="Transcribed_RNA"/>
</dbReference>
<dbReference type="GO" id="GO:0016301">
    <property type="term" value="F:kinase activity"/>
    <property type="evidence" value="ECO:0007669"/>
    <property type="project" value="UniProtKB-KW"/>
</dbReference>
<evidence type="ECO:0000313" key="19">
    <source>
        <dbReference type="EMBL" id="JAG33442.1"/>
    </source>
</evidence>
<dbReference type="EMBL" id="GBRD01008827">
    <property type="protein sequence ID" value="JAG56994.1"/>
    <property type="molecule type" value="Transcribed_RNA"/>
</dbReference>
<evidence type="ECO:0000313" key="10">
    <source>
        <dbReference type="EMBL" id="JAG24298.1"/>
    </source>
</evidence>
<dbReference type="EMBL" id="GBHO01010162">
    <property type="protein sequence ID" value="JAG33442.1"/>
    <property type="molecule type" value="Transcribed_RNA"/>
</dbReference>
<dbReference type="EMBL" id="GBRD01016921">
    <property type="protein sequence ID" value="JAG48906.1"/>
    <property type="molecule type" value="Transcribed_RNA"/>
</dbReference>
<evidence type="ECO:0000313" key="27">
    <source>
        <dbReference type="EMBL" id="JAQ01219.1"/>
    </source>
</evidence>
<dbReference type="EMBL" id="GBRD01010899">
    <property type="protein sequence ID" value="JAG54925.1"/>
    <property type="molecule type" value="Transcribed_RNA"/>
</dbReference>
<reference evidence="26" key="4">
    <citation type="journal article" date="2016" name="Gigascience">
        <title>De novo construction of an expanded transcriptome assembly for the western tarnished plant bug, Lygus hesperus.</title>
        <authorList>
            <person name="Tassone E.E."/>
            <person name="Geib S.M."/>
            <person name="Hall B."/>
            <person name="Fabrick J.A."/>
            <person name="Brent C.S."/>
            <person name="Hull J.J."/>
        </authorList>
    </citation>
    <scope>NUCLEOTIDE SEQUENCE</scope>
</reference>
<reference evidence="14" key="2">
    <citation type="submission" date="2014-07" db="EMBL/GenBank/DDBJ databases">
        <authorList>
            <person name="Hull J."/>
        </authorList>
    </citation>
    <scope>NUCLEOTIDE SEQUENCE</scope>
</reference>
<dbReference type="EMBL" id="GBHO01007670">
    <property type="protein sequence ID" value="JAG35934.1"/>
    <property type="molecule type" value="Transcribed_RNA"/>
</dbReference>
<evidence type="ECO:0000313" key="3">
    <source>
        <dbReference type="EMBL" id="JAG19225.1"/>
    </source>
</evidence>
<evidence type="ECO:0000313" key="2">
    <source>
        <dbReference type="EMBL" id="JAG18589.1"/>
    </source>
</evidence>
<evidence type="ECO:0000313" key="26">
    <source>
        <dbReference type="EMBL" id="JAP98315.1"/>
    </source>
</evidence>
<evidence type="ECO:0000313" key="8">
    <source>
        <dbReference type="EMBL" id="JAG24294.1"/>
    </source>
</evidence>
<dbReference type="EMBL" id="GBRD01016919">
    <property type="protein sequence ID" value="JAG48908.1"/>
    <property type="molecule type" value="Transcribed_RNA"/>
</dbReference>
<dbReference type="AlphaFoldDB" id="A0A0A9Y621"/>
<keyword evidence="14" id="KW-0808">Transferase</keyword>
<dbReference type="EMBL" id="GBRD01011589">
    <property type="protein sequence ID" value="JAG54235.1"/>
    <property type="molecule type" value="Transcribed_RNA"/>
</dbReference>
<dbReference type="EMBL" id="GBHO01017062">
    <property type="protein sequence ID" value="JAG26542.1"/>
    <property type="molecule type" value="Transcribed_RNA"/>
</dbReference>
<evidence type="ECO:0000313" key="5">
    <source>
        <dbReference type="EMBL" id="JAG19228.1"/>
    </source>
</evidence>
<proteinExistence type="predicted"/>
<evidence type="ECO:0000313" key="28">
    <source>
        <dbReference type="EMBL" id="JAQ06485.1"/>
    </source>
</evidence>
<evidence type="ECO:0000313" key="15">
    <source>
        <dbReference type="EMBL" id="JAG26548.1"/>
    </source>
</evidence>
<evidence type="ECO:0000313" key="14">
    <source>
        <dbReference type="EMBL" id="JAG26543.1"/>
    </source>
</evidence>
<name>A0A0A9Y621_LYGHE</name>